<dbReference type="AlphaFoldDB" id="A0A2K1QTA0"/>
<evidence type="ECO:0000256" key="1">
    <source>
        <dbReference type="SAM" id="MobiDB-lite"/>
    </source>
</evidence>
<evidence type="ECO:0000313" key="2">
    <source>
        <dbReference type="EMBL" id="PNS18306.1"/>
    </source>
</evidence>
<dbReference type="EMBL" id="NKHZ01000043">
    <property type="protein sequence ID" value="PNS18306.1"/>
    <property type="molecule type" value="Genomic_DNA"/>
</dbReference>
<organism evidence="2 3">
    <name type="scientific">Sphaceloma murrayae</name>
    <dbReference type="NCBI Taxonomy" id="2082308"/>
    <lineage>
        <taxon>Eukaryota</taxon>
        <taxon>Fungi</taxon>
        <taxon>Dikarya</taxon>
        <taxon>Ascomycota</taxon>
        <taxon>Pezizomycotina</taxon>
        <taxon>Dothideomycetes</taxon>
        <taxon>Dothideomycetidae</taxon>
        <taxon>Myriangiales</taxon>
        <taxon>Elsinoaceae</taxon>
        <taxon>Sphaceloma</taxon>
    </lineage>
</organism>
<protein>
    <submittedName>
        <fullName evidence="2">Centromere protein I</fullName>
    </submittedName>
</protein>
<dbReference type="Proteomes" id="UP000243797">
    <property type="component" value="Unassembled WGS sequence"/>
</dbReference>
<dbReference type="InParanoid" id="A0A2K1QTA0"/>
<gene>
    <name evidence="2" type="ORF">CAC42_7675</name>
</gene>
<dbReference type="STRING" id="2082308.A0A2K1QTA0"/>
<keyword evidence="3" id="KW-1185">Reference proteome</keyword>
<evidence type="ECO:0000313" key="3">
    <source>
        <dbReference type="Proteomes" id="UP000243797"/>
    </source>
</evidence>
<feature type="region of interest" description="Disordered" evidence="1">
    <location>
        <begin position="179"/>
        <end position="207"/>
    </location>
</feature>
<feature type="compositionally biased region" description="Acidic residues" evidence="1">
    <location>
        <begin position="184"/>
        <end position="193"/>
    </location>
</feature>
<accession>A0A2K1QTA0</accession>
<comment type="caution">
    <text evidence="2">The sequence shown here is derived from an EMBL/GenBank/DDBJ whole genome shotgun (WGS) entry which is preliminary data.</text>
</comment>
<reference evidence="2 3" key="1">
    <citation type="submission" date="2017-06" db="EMBL/GenBank/DDBJ databases">
        <title>Draft genome sequence of a variant of Elsinoe murrayae.</title>
        <authorList>
            <person name="Cheng Q."/>
        </authorList>
    </citation>
    <scope>NUCLEOTIDE SEQUENCE [LARGE SCALE GENOMIC DNA]</scope>
    <source>
        <strain evidence="2 3">CQ-2017a</strain>
    </source>
</reference>
<sequence length="314" mass="35243">MHRKISVTALLYQTLYPKPTANDPTSFSTHLARNLIPEIRIETARFYGSLDSVEARYPGLNYTHIPHIRRLAHFPHHARLFRAIKVLGITDGEVLDMARWEGTLWARERFEKDEGIKVEDTTGDDIFDWVDPRSNKMAQIRTTKITTLTTVPVSRQLPAPQSATPCDLEVQEPDRATITASPEQIEDDSDTSEETQTPSPMARSASELSQQIMDVISRHQRGEQVNLSADLQDWVEELCHDWTSMQTRGSAGPGSLTTVREDILARISELQNHLPTTLNLASALRMLVEERMRITEPEAAVGAQASQVITQPAA</sequence>
<dbReference type="OrthoDB" id="4106209at2759"/>
<proteinExistence type="predicted"/>
<name>A0A2K1QTA0_9PEZI</name>